<feature type="compositionally biased region" description="Low complexity" evidence="1">
    <location>
        <begin position="298"/>
        <end position="307"/>
    </location>
</feature>
<feature type="region of interest" description="Disordered" evidence="1">
    <location>
        <begin position="93"/>
        <end position="257"/>
    </location>
</feature>
<feature type="region of interest" description="Disordered" evidence="1">
    <location>
        <begin position="604"/>
        <end position="633"/>
    </location>
</feature>
<feature type="compositionally biased region" description="Low complexity" evidence="1">
    <location>
        <begin position="616"/>
        <end position="633"/>
    </location>
</feature>
<evidence type="ECO:0000313" key="3">
    <source>
        <dbReference type="Proteomes" id="UP000306050"/>
    </source>
</evidence>
<feature type="compositionally biased region" description="Low complexity" evidence="1">
    <location>
        <begin position="405"/>
        <end position="418"/>
    </location>
</feature>
<feature type="compositionally biased region" description="Basic residues" evidence="1">
    <location>
        <begin position="218"/>
        <end position="231"/>
    </location>
</feature>
<dbReference type="KEGG" id="sgra:EX895_004168"/>
<dbReference type="Proteomes" id="UP000306050">
    <property type="component" value="Chromosome SGRAM_23"/>
</dbReference>
<dbReference type="EMBL" id="SRRM01000015">
    <property type="protein sequence ID" value="TKY86880.1"/>
    <property type="molecule type" value="Genomic_DNA"/>
</dbReference>
<keyword evidence="3" id="KW-1185">Reference proteome</keyword>
<protein>
    <submittedName>
        <fullName evidence="2">Uncharacterized protein</fullName>
    </submittedName>
</protein>
<proteinExistence type="predicted"/>
<feature type="region of interest" description="Disordered" evidence="1">
    <location>
        <begin position="1"/>
        <end position="32"/>
    </location>
</feature>
<sequence>MSLRFLTRRRDRDRERSDSSTSASYDKSPASTRVVLPPSDSFFNKGKAALAPSEVQIISWHPLDLQASGREVHISTRAETAAVSSATPVHHAFTAWPSSSKPTSANKSGNADEIANTHSRGSDVGHTFFSARHPPAHRSYDSKSSNRIRPKTAPRSQIEPTWPDPTFSDLAIGSPRAPSATDTPRSEDVEELNSSLGALPPLDQPAPTRSTLPIRLTSKARRAKSRSHHTHSSYTSAHDDDLNTHDLPTSSFTGAPSSLPSASGLGFLLLHRNASVPSFADLFHTGGAREQSTDESEAGPSPSASSGFLSRIGSTRQLRRSKNASVAEAESSASANLSGYESKDDARSRSQSISLITSKLMRSKDHTQVPPMPRKGGKLTRSAAPPSAWRTDAAAVTVGASVTGDVSSSAYSSENEPSIGPGSSCDHALESGGGPAFTSRHVKNVSIGDMVTTTAAHPSLVPASSLFPPSAGAGSLDMSSSISSYSTRSAASPAALTPPRLHLDRANSSLDSPHVSGLPLPLPLPPSNPASPGGTIFTTQLLKRIGPPPLGLAAELFEDRVMLIRNYVLNQLPLPLTPNGDANEDDLDGYAAFSSRSQSFRGYHLHRSSLPPPPRHGSTYNSSSTASASGSHLTTLQDEFDKLECLAEQELSKLAHPPSPQQQRDGNDREEASFSSKSGLSATTLTYRPLTIRPVPYTTRPPSSNDTHSTNSSSHCSHTTHRSTLSSSSSAAIRSPLLFGHDLTRTVVAVGGIAVDRVMEGAEGERGKGGRDSQDTQLTDSDCYVEEGAVVEVDGWVEVKGKGKGKGRMVEW</sequence>
<name>A0A4U7KR35_9BASI</name>
<feature type="compositionally biased region" description="Low complexity" evidence="1">
    <location>
        <begin position="323"/>
        <end position="336"/>
    </location>
</feature>
<organism evidence="2 3">
    <name type="scientific">Sporisorium graminicola</name>
    <dbReference type="NCBI Taxonomy" id="280036"/>
    <lineage>
        <taxon>Eukaryota</taxon>
        <taxon>Fungi</taxon>
        <taxon>Dikarya</taxon>
        <taxon>Basidiomycota</taxon>
        <taxon>Ustilaginomycotina</taxon>
        <taxon>Ustilaginomycetes</taxon>
        <taxon>Ustilaginales</taxon>
        <taxon>Ustilaginaceae</taxon>
        <taxon>Sporisorium</taxon>
    </lineage>
</organism>
<dbReference type="OrthoDB" id="2554986at2759"/>
<feature type="compositionally biased region" description="Polar residues" evidence="1">
    <location>
        <begin position="246"/>
        <end position="257"/>
    </location>
</feature>
<evidence type="ECO:0000256" key="1">
    <source>
        <dbReference type="SAM" id="MobiDB-lite"/>
    </source>
</evidence>
<feature type="compositionally biased region" description="Low complexity" evidence="1">
    <location>
        <begin position="19"/>
        <end position="28"/>
    </location>
</feature>
<reference evidence="2 3" key="1">
    <citation type="submission" date="2019-05" db="EMBL/GenBank/DDBJ databases">
        <title>Sporisorium graminicola CBS 10092 draft sequencing and annotation.</title>
        <authorList>
            <person name="Solano-Gonzalez S."/>
            <person name="Caddick M.X."/>
            <person name="Darby A."/>
        </authorList>
    </citation>
    <scope>NUCLEOTIDE SEQUENCE [LARGE SCALE GENOMIC DNA]</scope>
    <source>
        <strain evidence="2 3">CBS 10092</strain>
    </source>
</reference>
<feature type="compositionally biased region" description="Low complexity" evidence="1">
    <location>
        <begin position="703"/>
        <end position="730"/>
    </location>
</feature>
<feature type="compositionally biased region" description="Polar residues" evidence="1">
    <location>
        <begin position="673"/>
        <end position="686"/>
    </location>
</feature>
<feature type="compositionally biased region" description="Basic and acidic residues" evidence="1">
    <location>
        <begin position="8"/>
        <end position="18"/>
    </location>
</feature>
<dbReference type="RefSeq" id="XP_029738865.1">
    <property type="nucleotide sequence ID" value="XM_029884764.1"/>
</dbReference>
<feature type="region of interest" description="Disordered" evidence="1">
    <location>
        <begin position="503"/>
        <end position="535"/>
    </location>
</feature>
<dbReference type="GeneID" id="40727063"/>
<dbReference type="AlphaFoldDB" id="A0A4U7KR35"/>
<gene>
    <name evidence="2" type="ORF">EX895_004168</name>
</gene>
<comment type="caution">
    <text evidence="2">The sequence shown here is derived from an EMBL/GenBank/DDBJ whole genome shotgun (WGS) entry which is preliminary data.</text>
</comment>
<feature type="compositionally biased region" description="Pro residues" evidence="1">
    <location>
        <begin position="520"/>
        <end position="529"/>
    </location>
</feature>
<feature type="compositionally biased region" description="Polar residues" evidence="1">
    <location>
        <begin position="96"/>
        <end position="109"/>
    </location>
</feature>
<accession>A0A4U7KR35</accession>
<feature type="region of interest" description="Disordered" evidence="1">
    <location>
        <begin position="652"/>
        <end position="730"/>
    </location>
</feature>
<feature type="region of interest" description="Disordered" evidence="1">
    <location>
        <begin position="405"/>
        <end position="436"/>
    </location>
</feature>
<feature type="region of interest" description="Disordered" evidence="1">
    <location>
        <begin position="287"/>
        <end position="388"/>
    </location>
</feature>
<evidence type="ECO:0000313" key="2">
    <source>
        <dbReference type="EMBL" id="TKY86880.1"/>
    </source>
</evidence>